<accession>A0A2M9CSM9</accession>
<dbReference type="AlphaFoldDB" id="A0A2M9CSM9"/>
<dbReference type="SUPFAM" id="SSF51905">
    <property type="entry name" value="FAD/NAD(P)-binding domain"/>
    <property type="match status" value="1"/>
</dbReference>
<dbReference type="InterPro" id="IPR017741">
    <property type="entry name" value="FAD-dependent_OxRdtase_HpnW"/>
</dbReference>
<dbReference type="EMBL" id="PGFG01000001">
    <property type="protein sequence ID" value="PJJ74845.1"/>
    <property type="molecule type" value="Genomic_DNA"/>
</dbReference>
<evidence type="ECO:0000256" key="2">
    <source>
        <dbReference type="ARBA" id="ARBA00009410"/>
    </source>
</evidence>
<dbReference type="Proteomes" id="UP000230000">
    <property type="component" value="Unassembled WGS sequence"/>
</dbReference>
<dbReference type="PANTHER" id="PTHR13847:SF286">
    <property type="entry name" value="D-AMINO ACID DEHYDROGENASE"/>
    <property type="match status" value="1"/>
</dbReference>
<organism evidence="6 7">
    <name type="scientific">Thermoflavifilum aggregans</name>
    <dbReference type="NCBI Taxonomy" id="454188"/>
    <lineage>
        <taxon>Bacteria</taxon>
        <taxon>Pseudomonadati</taxon>
        <taxon>Bacteroidota</taxon>
        <taxon>Chitinophagia</taxon>
        <taxon>Chitinophagales</taxon>
        <taxon>Chitinophagaceae</taxon>
        <taxon>Thermoflavifilum</taxon>
    </lineage>
</organism>
<comment type="caution">
    <text evidence="6">The sequence shown here is derived from an EMBL/GenBank/DDBJ whole genome shotgun (WGS) entry which is preliminary data.</text>
</comment>
<evidence type="ECO:0000259" key="5">
    <source>
        <dbReference type="Pfam" id="PF01266"/>
    </source>
</evidence>
<dbReference type="OrthoDB" id="9799943at2"/>
<comment type="cofactor">
    <cofactor evidence="1">
        <name>FAD</name>
        <dbReference type="ChEBI" id="CHEBI:57692"/>
    </cofactor>
</comment>
<dbReference type="Pfam" id="PF01266">
    <property type="entry name" value="DAO"/>
    <property type="match status" value="1"/>
</dbReference>
<proteinExistence type="inferred from homology"/>
<dbReference type="GO" id="GO:0005737">
    <property type="term" value="C:cytoplasm"/>
    <property type="evidence" value="ECO:0007669"/>
    <property type="project" value="TreeGrafter"/>
</dbReference>
<keyword evidence="3" id="KW-0285">Flavoprotein</keyword>
<dbReference type="RefSeq" id="WP_100313528.1">
    <property type="nucleotide sequence ID" value="NZ_PGFG01000001.1"/>
</dbReference>
<dbReference type="PANTHER" id="PTHR13847">
    <property type="entry name" value="SARCOSINE DEHYDROGENASE-RELATED"/>
    <property type="match status" value="1"/>
</dbReference>
<keyword evidence="7" id="KW-1185">Reference proteome</keyword>
<evidence type="ECO:0000313" key="6">
    <source>
        <dbReference type="EMBL" id="PJJ74845.1"/>
    </source>
</evidence>
<dbReference type="Gene3D" id="3.30.9.10">
    <property type="entry name" value="D-Amino Acid Oxidase, subunit A, domain 2"/>
    <property type="match status" value="1"/>
</dbReference>
<evidence type="ECO:0000313" key="7">
    <source>
        <dbReference type="Proteomes" id="UP000230000"/>
    </source>
</evidence>
<dbReference type="PROSITE" id="PS51257">
    <property type="entry name" value="PROKAR_LIPOPROTEIN"/>
    <property type="match status" value="1"/>
</dbReference>
<evidence type="ECO:0000256" key="4">
    <source>
        <dbReference type="ARBA" id="ARBA00023002"/>
    </source>
</evidence>
<feature type="domain" description="FAD dependent oxidoreductase" evidence="5">
    <location>
        <begin position="6"/>
        <end position="372"/>
    </location>
</feature>
<reference evidence="6 7" key="1">
    <citation type="submission" date="2017-11" db="EMBL/GenBank/DDBJ databases">
        <title>Genomic Encyclopedia of Archaeal and Bacterial Type Strains, Phase II (KMG-II): From Individual Species to Whole Genera.</title>
        <authorList>
            <person name="Goeker M."/>
        </authorList>
    </citation>
    <scope>NUCLEOTIDE SEQUENCE [LARGE SCALE GENOMIC DNA]</scope>
    <source>
        <strain evidence="6 7">DSM 27268</strain>
    </source>
</reference>
<sequence length="377" mass="42870">MHHPKAIIVGAGIAGLSLACLLEQKGFNVDILEKDAYPTGASIRNFGMIWPIGQPEGEAYNLAMRSRELWIDIAYRAHIPLLQTGSLHLAYHLPEWELLQEVVGIFQEQGRQVELLQTQDILQTYPMVQTEHLCGGMRSHEECIVNPREAITGLIDYLNEKPLVHFHWNTPVCWVEPGKVYTRNSLFAADVIFLATGADMHQLFPQLVSSQPLIKCKLQMLSLKDGLSDERLGIPVCGGLSLLHYRSFQAASSWNRLKNFLEQKKPEYMQHGIHVMVAQMPSGNYIVGDSHEYGNHMDPFERMDVNILILEELYRMLLPARRWQITETWHGIYLKMTNDSFYWQEEIMPGTFVYNGLGGAGMTLSFGLAEKLIQSIC</sequence>
<dbReference type="NCBIfam" id="TIGR03364">
    <property type="entry name" value="HpnW_proposed"/>
    <property type="match status" value="1"/>
</dbReference>
<keyword evidence="4" id="KW-0560">Oxidoreductase</keyword>
<gene>
    <name evidence="6" type="ORF">BXY57_0409</name>
</gene>
<protein>
    <submittedName>
        <fullName evidence="6">FAD dependent oxidoreductase TIGR03364</fullName>
    </submittedName>
</protein>
<dbReference type="InterPro" id="IPR036188">
    <property type="entry name" value="FAD/NAD-bd_sf"/>
</dbReference>
<dbReference type="InterPro" id="IPR006076">
    <property type="entry name" value="FAD-dep_OxRdtase"/>
</dbReference>
<name>A0A2M9CSM9_9BACT</name>
<dbReference type="Gene3D" id="3.50.50.60">
    <property type="entry name" value="FAD/NAD(P)-binding domain"/>
    <property type="match status" value="1"/>
</dbReference>
<evidence type="ECO:0000256" key="1">
    <source>
        <dbReference type="ARBA" id="ARBA00001974"/>
    </source>
</evidence>
<dbReference type="GO" id="GO:0016491">
    <property type="term" value="F:oxidoreductase activity"/>
    <property type="evidence" value="ECO:0007669"/>
    <property type="project" value="UniProtKB-KW"/>
</dbReference>
<evidence type="ECO:0000256" key="3">
    <source>
        <dbReference type="ARBA" id="ARBA00022630"/>
    </source>
</evidence>
<comment type="similarity">
    <text evidence="2">Belongs to the DadA oxidoreductase family.</text>
</comment>